<comment type="caution">
    <text evidence="6">The sequence shown here is derived from an EMBL/GenBank/DDBJ whole genome shotgun (WGS) entry which is preliminary data.</text>
</comment>
<proteinExistence type="inferred from homology"/>
<feature type="compositionally biased region" description="Low complexity" evidence="4">
    <location>
        <begin position="32"/>
        <end position="51"/>
    </location>
</feature>
<sequence length="445" mass="47768">MKQRLSVLLLLMLALVLVVSACGSSSNNKEGASSTPSPSTPASQSTEASSTPEPPKDPVEVTLAGWGASPEEQALLQQVLDEFQSKNPDVKVKYEVIADQYMDVIKTRLIGNEAPDVFYLDAFEAPALIAKDVLEPLDGYVTPEFDTNDFEAPMLDAFKSPDGKMYGFPKDYSTLALFYNKKMFADAGIAAPPATWDELQSISAKLTKKKGNKVEAYGLGQAPELARQMFMIKAFGGKLADDQGMASFATPEAEKGLALVVDQHNVAKTAGQPSDVGAGWGGEMLGQQKAAMVLEGNWAIPYLQSNFKDVDFATAEVPSVNGQKGTMAFTVAYVMNKSSEKKEAAWKLISYLTGKEGMKTWTSKGFALPTRKSVAAELGFDKDPLRGALVAGASYATPWQAGTTLPTIMNNFNNQFVAAYTGQSSLTDALKKGQETANKEIKAAQ</sequence>
<dbReference type="InterPro" id="IPR006059">
    <property type="entry name" value="SBP"/>
</dbReference>
<feature type="region of interest" description="Disordered" evidence="4">
    <location>
        <begin position="25"/>
        <end position="58"/>
    </location>
</feature>
<evidence type="ECO:0000313" key="7">
    <source>
        <dbReference type="Proteomes" id="UP001493487"/>
    </source>
</evidence>
<gene>
    <name evidence="6" type="ORF">QJS35_08915</name>
</gene>
<evidence type="ECO:0000313" key="6">
    <source>
        <dbReference type="EMBL" id="MEQ4482513.1"/>
    </source>
</evidence>
<protein>
    <submittedName>
        <fullName evidence="6">ABC transporter substrate-binding protein</fullName>
    </submittedName>
</protein>
<organism evidence="6 7">
    <name type="scientific">Cohnella silvisoli</name>
    <dbReference type="NCBI Taxonomy" id="2873699"/>
    <lineage>
        <taxon>Bacteria</taxon>
        <taxon>Bacillati</taxon>
        <taxon>Bacillota</taxon>
        <taxon>Bacilli</taxon>
        <taxon>Bacillales</taxon>
        <taxon>Paenibacillaceae</taxon>
        <taxon>Cohnella</taxon>
    </lineage>
</organism>
<dbReference type="Proteomes" id="UP001493487">
    <property type="component" value="Unassembled WGS sequence"/>
</dbReference>
<evidence type="ECO:0000256" key="4">
    <source>
        <dbReference type="SAM" id="MobiDB-lite"/>
    </source>
</evidence>
<keyword evidence="7" id="KW-1185">Reference proteome</keyword>
<dbReference type="PANTHER" id="PTHR30061">
    <property type="entry name" value="MALTOSE-BINDING PERIPLASMIC PROTEIN"/>
    <property type="match status" value="1"/>
</dbReference>
<feature type="chain" id="PRO_5046710610" evidence="5">
    <location>
        <begin position="22"/>
        <end position="445"/>
    </location>
</feature>
<evidence type="ECO:0000256" key="3">
    <source>
        <dbReference type="ARBA" id="ARBA00022729"/>
    </source>
</evidence>
<evidence type="ECO:0000256" key="5">
    <source>
        <dbReference type="SAM" id="SignalP"/>
    </source>
</evidence>
<keyword evidence="3 5" id="KW-0732">Signal</keyword>
<dbReference type="CDD" id="cd14748">
    <property type="entry name" value="PBP2_UgpB"/>
    <property type="match status" value="1"/>
</dbReference>
<dbReference type="PROSITE" id="PS51257">
    <property type="entry name" value="PROKAR_LIPOPROTEIN"/>
    <property type="match status" value="1"/>
</dbReference>
<dbReference type="Gene3D" id="3.40.190.10">
    <property type="entry name" value="Periplasmic binding protein-like II"/>
    <property type="match status" value="1"/>
</dbReference>
<dbReference type="RefSeq" id="WP_232187503.1">
    <property type="nucleotide sequence ID" value="NZ_JAIOAP010000013.1"/>
</dbReference>
<keyword evidence="2" id="KW-0813">Transport</keyword>
<comment type="similarity">
    <text evidence="1">Belongs to the bacterial solute-binding protein 1 family.</text>
</comment>
<dbReference type="Pfam" id="PF01547">
    <property type="entry name" value="SBP_bac_1"/>
    <property type="match status" value="1"/>
</dbReference>
<reference evidence="6 7" key="1">
    <citation type="journal article" date="2023" name="Genome Announc.">
        <title>Pan-Genome Analyses of the Genus Cohnella and Proposal of the Novel Species Cohnella silvisoli sp. nov., Isolated from Forest Soil.</title>
        <authorList>
            <person name="Wang C."/>
            <person name="Mao L."/>
            <person name="Bao G."/>
            <person name="Zhu H."/>
        </authorList>
    </citation>
    <scope>NUCLEOTIDE SEQUENCE [LARGE SCALE GENOMIC DNA]</scope>
    <source>
        <strain evidence="6 7">NL03-T5-1</strain>
    </source>
</reference>
<evidence type="ECO:0000256" key="2">
    <source>
        <dbReference type="ARBA" id="ARBA00022448"/>
    </source>
</evidence>
<accession>A0ABV1KRL3</accession>
<dbReference type="PANTHER" id="PTHR30061:SF50">
    <property type="entry name" value="MALTOSE_MALTODEXTRIN-BINDING PERIPLASMIC PROTEIN"/>
    <property type="match status" value="1"/>
</dbReference>
<dbReference type="SUPFAM" id="SSF53850">
    <property type="entry name" value="Periplasmic binding protein-like II"/>
    <property type="match status" value="1"/>
</dbReference>
<dbReference type="EMBL" id="JASKHM010000004">
    <property type="protein sequence ID" value="MEQ4482513.1"/>
    <property type="molecule type" value="Genomic_DNA"/>
</dbReference>
<feature type="signal peptide" evidence="5">
    <location>
        <begin position="1"/>
        <end position="21"/>
    </location>
</feature>
<name>A0ABV1KRL3_9BACL</name>
<evidence type="ECO:0000256" key="1">
    <source>
        <dbReference type="ARBA" id="ARBA00008520"/>
    </source>
</evidence>